<dbReference type="FunFam" id="3.40.1700.10:FF:000002">
    <property type="entry name" value="Diadenylate cyclase"/>
    <property type="match status" value="1"/>
</dbReference>
<evidence type="ECO:0000256" key="8">
    <source>
        <dbReference type="ARBA" id="ARBA00022989"/>
    </source>
</evidence>
<dbReference type="GO" id="GO:0106408">
    <property type="term" value="F:diadenylate cyclase activity"/>
    <property type="evidence" value="ECO:0007669"/>
    <property type="project" value="UniProtKB-EC"/>
</dbReference>
<dbReference type="EMBL" id="CASHTH010002260">
    <property type="protein sequence ID" value="CAI8027152.1"/>
    <property type="molecule type" value="Genomic_DNA"/>
</dbReference>
<evidence type="ECO:0000313" key="13">
    <source>
        <dbReference type="Proteomes" id="UP001174909"/>
    </source>
</evidence>
<dbReference type="PANTHER" id="PTHR34185:SF1">
    <property type="entry name" value="DIADENYLATE CYCLASE"/>
    <property type="match status" value="1"/>
</dbReference>
<keyword evidence="7" id="KW-0067">ATP-binding</keyword>
<dbReference type="NCBIfam" id="TIGR00159">
    <property type="entry name" value="diadenylate cyclase CdaA"/>
    <property type="match status" value="1"/>
</dbReference>
<dbReference type="GO" id="GO:0005524">
    <property type="term" value="F:ATP binding"/>
    <property type="evidence" value="ECO:0007669"/>
    <property type="project" value="UniProtKB-KW"/>
</dbReference>
<dbReference type="GO" id="GO:0004016">
    <property type="term" value="F:adenylate cyclase activity"/>
    <property type="evidence" value="ECO:0007669"/>
    <property type="project" value="InterPro"/>
</dbReference>
<keyword evidence="9 10" id="KW-0472">Membrane</keyword>
<dbReference type="Gene3D" id="3.40.1700.10">
    <property type="entry name" value="DNA integrity scanning protein, DisA, N-terminal domain"/>
    <property type="match status" value="1"/>
</dbReference>
<dbReference type="InterPro" id="IPR036888">
    <property type="entry name" value="DNA_integrity_DisA_N_sf"/>
</dbReference>
<dbReference type="Proteomes" id="UP001174909">
    <property type="component" value="Unassembled WGS sequence"/>
</dbReference>
<dbReference type="GO" id="GO:0006171">
    <property type="term" value="P:cAMP biosynthetic process"/>
    <property type="evidence" value="ECO:0007669"/>
    <property type="project" value="InterPro"/>
</dbReference>
<evidence type="ECO:0000256" key="5">
    <source>
        <dbReference type="ARBA" id="ARBA00022695"/>
    </source>
</evidence>
<sequence>MNLIELFHLDRLTWSSAIDILIVSILIYHVLLLIRGTRAVQMALGVGFLVLFYYVTLWFNLETVQWIMTTILPYFVVGIIVLFAAEIRRALANIGKNPLLRKFSPNPVMGAYDEIVLAATALSTQRVGALIVIEREMGLKNYMESGVAVDAALSYDLLVSIFSPGAPLHDGAVIVQKDRITAAACFLPLTLNPSLSKKLGTRHRAAIGVTEESDAVVVVVSEETGIISTVVGGDIQRNLDGPSLRQHLASIFAVADSAPAAPASQLSPVAEGK</sequence>
<dbReference type="PIRSF" id="PIRSF004793">
    <property type="entry name" value="UCP004793"/>
    <property type="match status" value="1"/>
</dbReference>
<feature type="domain" description="DAC" evidence="11">
    <location>
        <begin position="84"/>
        <end position="241"/>
    </location>
</feature>
<evidence type="ECO:0000256" key="6">
    <source>
        <dbReference type="ARBA" id="ARBA00022741"/>
    </source>
</evidence>
<reference evidence="12" key="1">
    <citation type="submission" date="2023-03" db="EMBL/GenBank/DDBJ databases">
        <authorList>
            <person name="Steffen K."/>
            <person name="Cardenas P."/>
        </authorList>
    </citation>
    <scope>NUCLEOTIDE SEQUENCE</scope>
</reference>
<protein>
    <submittedName>
        <fullName evidence="12">Cyclic di-AMP synthase CdaA</fullName>
    </submittedName>
</protein>
<keyword evidence="4 10" id="KW-0812">Transmembrane</keyword>
<feature type="transmembrane region" description="Helical" evidence="10">
    <location>
        <begin position="65"/>
        <end position="85"/>
    </location>
</feature>
<feature type="transmembrane region" description="Helical" evidence="10">
    <location>
        <begin position="39"/>
        <end position="59"/>
    </location>
</feature>
<keyword evidence="2" id="KW-1003">Cell membrane</keyword>
<feature type="transmembrane region" description="Helical" evidence="10">
    <location>
        <begin position="12"/>
        <end position="32"/>
    </location>
</feature>
<comment type="caution">
    <text evidence="12">The sequence shown here is derived from an EMBL/GenBank/DDBJ whole genome shotgun (WGS) entry which is preliminary data.</text>
</comment>
<accession>A0AA35SE12</accession>
<dbReference type="InterPro" id="IPR050338">
    <property type="entry name" value="DisA"/>
</dbReference>
<evidence type="ECO:0000256" key="4">
    <source>
        <dbReference type="ARBA" id="ARBA00022692"/>
    </source>
</evidence>
<evidence type="ECO:0000256" key="1">
    <source>
        <dbReference type="ARBA" id="ARBA00000877"/>
    </source>
</evidence>
<proteinExistence type="inferred from homology"/>
<dbReference type="PANTHER" id="PTHR34185">
    <property type="entry name" value="DIADENYLATE CYCLASE"/>
    <property type="match status" value="1"/>
</dbReference>
<dbReference type="PROSITE" id="PS51794">
    <property type="entry name" value="DAC"/>
    <property type="match status" value="1"/>
</dbReference>
<keyword evidence="3" id="KW-0808">Transferase</keyword>
<dbReference type="HAMAP" id="MF_01499">
    <property type="entry name" value="DacA"/>
    <property type="match status" value="1"/>
</dbReference>
<evidence type="ECO:0000256" key="9">
    <source>
        <dbReference type="ARBA" id="ARBA00023136"/>
    </source>
</evidence>
<gene>
    <name evidence="12" type="ORF">GBAR_LOCUS15546</name>
</gene>
<evidence type="ECO:0000256" key="10">
    <source>
        <dbReference type="SAM" id="Phobius"/>
    </source>
</evidence>
<evidence type="ECO:0000256" key="2">
    <source>
        <dbReference type="ARBA" id="ARBA00022475"/>
    </source>
</evidence>
<evidence type="ECO:0000313" key="12">
    <source>
        <dbReference type="EMBL" id="CAI8027152.1"/>
    </source>
</evidence>
<name>A0AA35SE12_GEOBA</name>
<dbReference type="InterPro" id="IPR003390">
    <property type="entry name" value="DNA_integrity_scan_DisA_N"/>
</dbReference>
<organism evidence="12 13">
    <name type="scientific">Geodia barretti</name>
    <name type="common">Barrett's horny sponge</name>
    <dbReference type="NCBI Taxonomy" id="519541"/>
    <lineage>
        <taxon>Eukaryota</taxon>
        <taxon>Metazoa</taxon>
        <taxon>Porifera</taxon>
        <taxon>Demospongiae</taxon>
        <taxon>Heteroscleromorpha</taxon>
        <taxon>Tetractinellida</taxon>
        <taxon>Astrophorina</taxon>
        <taxon>Geodiidae</taxon>
        <taxon>Geodia</taxon>
    </lineage>
</organism>
<comment type="catalytic activity">
    <reaction evidence="1">
        <text>2 ATP = 3',3'-c-di-AMP + 2 diphosphate</text>
        <dbReference type="Rhea" id="RHEA:35655"/>
        <dbReference type="ChEBI" id="CHEBI:30616"/>
        <dbReference type="ChEBI" id="CHEBI:33019"/>
        <dbReference type="ChEBI" id="CHEBI:71500"/>
        <dbReference type="EC" id="2.7.7.85"/>
    </reaction>
</comment>
<keyword evidence="8 10" id="KW-1133">Transmembrane helix</keyword>
<keyword evidence="13" id="KW-1185">Reference proteome</keyword>
<keyword evidence="5" id="KW-0548">Nucleotidyltransferase</keyword>
<keyword evidence="6" id="KW-0547">Nucleotide-binding</keyword>
<evidence type="ECO:0000256" key="3">
    <source>
        <dbReference type="ARBA" id="ARBA00022679"/>
    </source>
</evidence>
<evidence type="ECO:0000256" key="7">
    <source>
        <dbReference type="ARBA" id="ARBA00022840"/>
    </source>
</evidence>
<evidence type="ECO:0000259" key="11">
    <source>
        <dbReference type="PROSITE" id="PS51794"/>
    </source>
</evidence>
<dbReference type="Pfam" id="PF02457">
    <property type="entry name" value="DAC"/>
    <property type="match status" value="1"/>
</dbReference>
<dbReference type="SUPFAM" id="SSF143597">
    <property type="entry name" value="YojJ-like"/>
    <property type="match status" value="1"/>
</dbReference>
<dbReference type="InterPro" id="IPR014046">
    <property type="entry name" value="C-di-AMP_synthase"/>
</dbReference>
<dbReference type="AlphaFoldDB" id="A0AA35SE12"/>
<dbReference type="InterPro" id="IPR034701">
    <property type="entry name" value="CdaA"/>
</dbReference>